<reference evidence="5 6" key="1">
    <citation type="submission" date="2021-04" db="EMBL/GenBank/DDBJ databases">
        <title>Complete genome sequence of a novel Streptococcus species.</title>
        <authorList>
            <person name="Teng J.L.L."/>
        </authorList>
    </citation>
    <scope>NUCLEOTIDE SEQUENCE [LARGE SCALE GENOMIC DNA]</scope>
    <source>
        <strain evidence="5 6">HKU75</strain>
    </source>
</reference>
<accession>A0ABX7YMW3</accession>
<comment type="function">
    <text evidence="4">Required for polymorphic O-glycosylation of the serine-rich repeat protein in this bacteria. A stabilizing protein that is part of the accessory SecA2/SecY2 system specifically required to export serine-rich repeat cell wall proteins usually encoded upstream in the same operon. The GtfA-GtfB complex adds GlcNAc from UDP-GlcNAc to the substrate protein, attaching the first sugar residue. Stabilizes the glycosylation activity of GtfA. Has no N-acetylglucosaminyl transferase activity on its own.</text>
</comment>
<sequence>MITLFDTYGQSSWDLHYSLLLAGYKHPTVCLTDDGFLPDDVTSPYQFFTEFKDGGQKPLYFNQVELPNFWEIVGNGSQAEIFDLHRKRGHIHYASPNHKRHVKMVDWYDEEGRMRLTDRYNRLGYRFGQTVYDREGQPLLTSYFNQEGHEVVQENHQTGSFILHYQGQVHFFGDKREWVDFYLTKAGFQRDRIFYNTLSLPFLTCFYMEEEGRDILFWQEPILGEIPGNMRLLLNGAGKRPTKIAVQDATAYKNLLPLLTETEKEQVYFLGFQYPFVKQNQAGNQALILTNTDQLLHLKELVEALPDLHFHIGALTEMSSQLMAFSSYKNISLYPNISLEQVHKLYKACDYYLDINLGDEILSSVRTAFEHNQLIYTFEETAHGRKYCADETIFSSQDWPKLIESLSSCLKQASSVAEAVDRQKRAAHLASAEDYRSVIDRREQ</sequence>
<dbReference type="EMBL" id="CP073084">
    <property type="protein sequence ID" value="QUE54659.1"/>
    <property type="molecule type" value="Genomic_DNA"/>
</dbReference>
<comment type="similarity">
    <text evidence="4">Belongs to the GtfB family.</text>
</comment>
<proteinExistence type="inferred from homology"/>
<evidence type="ECO:0000313" key="6">
    <source>
        <dbReference type="Proteomes" id="UP000677616"/>
    </source>
</evidence>
<comment type="subcellular location">
    <subcellularLocation>
        <location evidence="4">Cell membrane</location>
        <topology evidence="4">Peripheral membrane protein</topology>
    </subcellularLocation>
</comment>
<protein>
    <recommendedName>
        <fullName evidence="4">UDP-N-acetylglucosamine--peptide N-acetylglucosaminyltransferase stabilizing protein GtfB</fullName>
    </recommendedName>
    <alternativeName>
        <fullName evidence="4">Glycosyltransferase stabilizing protein GtfB</fullName>
    </alternativeName>
</protein>
<dbReference type="Proteomes" id="UP000677616">
    <property type="component" value="Chromosome"/>
</dbReference>
<evidence type="ECO:0000256" key="1">
    <source>
        <dbReference type="ARBA" id="ARBA00004922"/>
    </source>
</evidence>
<dbReference type="NCBIfam" id="TIGR02919">
    <property type="entry name" value="accessory Sec system glycosylation chaperone GtfB"/>
    <property type="match status" value="1"/>
</dbReference>
<dbReference type="RefSeq" id="WP_212571561.1">
    <property type="nucleotide sequence ID" value="NZ_CP073084.1"/>
</dbReference>
<keyword evidence="6" id="KW-1185">Reference proteome</keyword>
<dbReference type="InterPro" id="IPR014268">
    <property type="entry name" value="GtfB"/>
</dbReference>
<name>A0ABX7YMW3_9STRE</name>
<dbReference type="HAMAP" id="MF_01473">
    <property type="entry name" value="GtfB"/>
    <property type="match status" value="1"/>
</dbReference>
<organism evidence="5 6">
    <name type="scientific">Streptococcus oriscaviae</name>
    <dbReference type="NCBI Taxonomy" id="2781599"/>
    <lineage>
        <taxon>Bacteria</taxon>
        <taxon>Bacillati</taxon>
        <taxon>Bacillota</taxon>
        <taxon>Bacilli</taxon>
        <taxon>Lactobacillales</taxon>
        <taxon>Streptococcaceae</taxon>
        <taxon>Streptococcus</taxon>
    </lineage>
</organism>
<keyword evidence="3 4" id="KW-0472">Membrane</keyword>
<comment type="subunit">
    <text evidence="4">Forms a heterotetramer with 2 subunits each of GtfA and GtfB. Part of the accessory SecA2/SecY2 protein translocation apparatus.</text>
</comment>
<comment type="pathway">
    <text evidence="1 4">Protein modification; protein glycosylation.</text>
</comment>
<evidence type="ECO:0000256" key="3">
    <source>
        <dbReference type="ARBA" id="ARBA00023136"/>
    </source>
</evidence>
<keyword evidence="2 4" id="KW-1003">Cell membrane</keyword>
<evidence type="ECO:0000313" key="5">
    <source>
        <dbReference type="EMBL" id="QUE54659.1"/>
    </source>
</evidence>
<evidence type="ECO:0000256" key="2">
    <source>
        <dbReference type="ARBA" id="ARBA00022475"/>
    </source>
</evidence>
<evidence type="ECO:0000256" key="4">
    <source>
        <dbReference type="HAMAP-Rule" id="MF_01473"/>
    </source>
</evidence>
<gene>
    <name evidence="4 5" type="primary">gtfB</name>
    <name evidence="5" type="ORF">INT76_01860</name>
</gene>